<sequence>MSPHFTFISSMPHLSNPTPSSLLPTHSLSPLVCSVTLVYRQRSDAEKNVFLRKNSREDIQCCCESAKKGLKDSEVYVIKASGFEEDRNAALQNLATLTGKFITEEFGLNLEKASITVIQIDEAALREVLPFRKSEHAFYLDWAVHSFRITNCGVQDITQIRTRMCCSNFNDIIHSIIDMDVDVITIENFRSDKKLRSLFRERVKYGAGPDYGRISLESSLAVHRFPWENIRGRISYCMNDNFHSKVLKTVKNFHLKELTACDSSESIFKSVMSGVQAIIAYKPFANKESSPEDAQVIYVDVFFMQ</sequence>
<keyword evidence="6" id="KW-1185">Reference proteome</keyword>
<dbReference type="InterPro" id="IPR038071">
    <property type="entry name" value="UROD/MetE-like_sf"/>
</dbReference>
<dbReference type="EMBL" id="CP126657">
    <property type="protein sequence ID" value="WJZ97395.1"/>
    <property type="molecule type" value="Genomic_DNA"/>
</dbReference>
<dbReference type="Proteomes" id="UP001227230">
    <property type="component" value="Chromosome 10"/>
</dbReference>
<dbReference type="SUPFAM" id="SSF51726">
    <property type="entry name" value="UROD/MetE-like"/>
    <property type="match status" value="1"/>
</dbReference>
<reference evidence="5 6" key="1">
    <citation type="journal article" date="2023" name="Hortic Res">
        <title>The complete reference genome for grapevine (Vitis vinifera L.) genetics and breeding.</title>
        <authorList>
            <person name="Shi X."/>
            <person name="Cao S."/>
            <person name="Wang X."/>
            <person name="Huang S."/>
            <person name="Wang Y."/>
            <person name="Liu Z."/>
            <person name="Liu W."/>
            <person name="Leng X."/>
            <person name="Peng Y."/>
            <person name="Wang N."/>
            <person name="Wang Y."/>
            <person name="Ma Z."/>
            <person name="Xu X."/>
            <person name="Zhang F."/>
            <person name="Xue H."/>
            <person name="Zhong H."/>
            <person name="Wang Y."/>
            <person name="Zhang K."/>
            <person name="Velt A."/>
            <person name="Avia K."/>
            <person name="Holtgrawe D."/>
            <person name="Grimplet J."/>
            <person name="Matus J.T."/>
            <person name="Ware D."/>
            <person name="Wu X."/>
            <person name="Wang H."/>
            <person name="Liu C."/>
            <person name="Fang Y."/>
            <person name="Rustenholz C."/>
            <person name="Cheng Z."/>
            <person name="Xiao H."/>
            <person name="Zhou Y."/>
        </authorList>
    </citation>
    <scope>NUCLEOTIDE SEQUENCE [LARGE SCALE GENOMIC DNA]</scope>
    <source>
        <strain evidence="6">cv. Pinot noir / PN40024</strain>
        <tissue evidence="5">Leaf</tissue>
    </source>
</reference>
<evidence type="ECO:0000259" key="4">
    <source>
        <dbReference type="Pfam" id="PF01717"/>
    </source>
</evidence>
<accession>A0ABY9CQK9</accession>
<evidence type="ECO:0000256" key="2">
    <source>
        <dbReference type="ARBA" id="ARBA00022723"/>
    </source>
</evidence>
<dbReference type="Gene3D" id="3.20.20.210">
    <property type="match status" value="1"/>
</dbReference>
<evidence type="ECO:0000313" key="5">
    <source>
        <dbReference type="EMBL" id="WJZ97395.1"/>
    </source>
</evidence>
<dbReference type="PANTHER" id="PTHR30519">
    <property type="entry name" value="5-METHYLTETRAHYDROPTEROYLTRIGLUTAMATE--HOMOCYSTEINE METHYLTRANSFERASE"/>
    <property type="match status" value="1"/>
</dbReference>
<protein>
    <recommendedName>
        <fullName evidence="4">Cobalamin-independent methionine synthase MetE C-terminal/archaeal domain-containing protein</fullName>
    </recommendedName>
</protein>
<keyword evidence="3" id="KW-0862">Zinc</keyword>
<evidence type="ECO:0000256" key="3">
    <source>
        <dbReference type="ARBA" id="ARBA00022833"/>
    </source>
</evidence>
<keyword evidence="2" id="KW-0479">Metal-binding</keyword>
<name>A0ABY9CQK9_VITVI</name>
<dbReference type="InterPro" id="IPR002629">
    <property type="entry name" value="Met_Synth_C/arc"/>
</dbReference>
<evidence type="ECO:0000313" key="6">
    <source>
        <dbReference type="Proteomes" id="UP001227230"/>
    </source>
</evidence>
<feature type="domain" description="Cobalamin-independent methionine synthase MetE C-terminal/archaeal" evidence="4">
    <location>
        <begin position="67"/>
        <end position="208"/>
    </location>
</feature>
<comment type="cofactor">
    <cofactor evidence="1">
        <name>Zn(2+)</name>
        <dbReference type="ChEBI" id="CHEBI:29105"/>
    </cofactor>
</comment>
<dbReference type="Pfam" id="PF01717">
    <property type="entry name" value="Meth_synt_2"/>
    <property type="match status" value="1"/>
</dbReference>
<evidence type="ECO:0000256" key="1">
    <source>
        <dbReference type="ARBA" id="ARBA00001947"/>
    </source>
</evidence>
<proteinExistence type="predicted"/>
<organism evidence="5 6">
    <name type="scientific">Vitis vinifera</name>
    <name type="common">Grape</name>
    <dbReference type="NCBI Taxonomy" id="29760"/>
    <lineage>
        <taxon>Eukaryota</taxon>
        <taxon>Viridiplantae</taxon>
        <taxon>Streptophyta</taxon>
        <taxon>Embryophyta</taxon>
        <taxon>Tracheophyta</taxon>
        <taxon>Spermatophyta</taxon>
        <taxon>Magnoliopsida</taxon>
        <taxon>eudicotyledons</taxon>
        <taxon>Gunneridae</taxon>
        <taxon>Pentapetalae</taxon>
        <taxon>rosids</taxon>
        <taxon>Vitales</taxon>
        <taxon>Vitaceae</taxon>
        <taxon>Viteae</taxon>
        <taxon>Vitis</taxon>
    </lineage>
</organism>
<gene>
    <name evidence="5" type="ORF">VitviT2T_016002</name>
</gene>